<dbReference type="SUPFAM" id="SSF55681">
    <property type="entry name" value="Class II aaRS and biotin synthetases"/>
    <property type="match status" value="1"/>
</dbReference>
<evidence type="ECO:0000313" key="2">
    <source>
        <dbReference type="EMBL" id="MBT0652257.1"/>
    </source>
</evidence>
<evidence type="ECO:0000259" key="1">
    <source>
        <dbReference type="PROSITE" id="PS51733"/>
    </source>
</evidence>
<dbReference type="PANTHER" id="PTHR43679">
    <property type="entry name" value="OCTANOYLTRANSFERASE LIPM-RELATED"/>
    <property type="match status" value="1"/>
</dbReference>
<evidence type="ECO:0000313" key="3">
    <source>
        <dbReference type="Proteomes" id="UP000756860"/>
    </source>
</evidence>
<dbReference type="Proteomes" id="UP000756860">
    <property type="component" value="Unassembled WGS sequence"/>
</dbReference>
<dbReference type="InterPro" id="IPR004143">
    <property type="entry name" value="BPL_LPL_catalytic"/>
</dbReference>
<protein>
    <submittedName>
        <fullName evidence="2">Lipoate--protein ligase family protein</fullName>
    </submittedName>
</protein>
<dbReference type="Gene3D" id="3.30.930.10">
    <property type="entry name" value="Bira Bifunctional Protein, Domain 2"/>
    <property type="match status" value="1"/>
</dbReference>
<dbReference type="PROSITE" id="PS51733">
    <property type="entry name" value="BPL_LPL_CATALYTIC"/>
    <property type="match status" value="1"/>
</dbReference>
<dbReference type="CDD" id="cd16443">
    <property type="entry name" value="LplA"/>
    <property type="match status" value="1"/>
</dbReference>
<gene>
    <name evidence="2" type="ORF">KI810_04260</name>
</gene>
<dbReference type="InterPro" id="IPR045864">
    <property type="entry name" value="aa-tRNA-synth_II/BPL/LPL"/>
</dbReference>
<dbReference type="GO" id="GO:0016874">
    <property type="term" value="F:ligase activity"/>
    <property type="evidence" value="ECO:0007669"/>
    <property type="project" value="UniProtKB-KW"/>
</dbReference>
<reference evidence="2 3" key="1">
    <citation type="submission" date="2021-05" db="EMBL/GenBank/DDBJ databases">
        <title>The draft genome of Geobacter luticola JCM 17780.</title>
        <authorList>
            <person name="Xu Z."/>
            <person name="Masuda Y."/>
            <person name="Itoh H."/>
            <person name="Senoo K."/>
        </authorList>
    </citation>
    <scope>NUCLEOTIDE SEQUENCE [LARGE SCALE GENOMIC DNA]</scope>
    <source>
        <strain evidence="2 3">JCM 17780</strain>
    </source>
</reference>
<organism evidence="2 3">
    <name type="scientific">Geomobilimonas luticola</name>
    <dbReference type="NCBI Taxonomy" id="1114878"/>
    <lineage>
        <taxon>Bacteria</taxon>
        <taxon>Pseudomonadati</taxon>
        <taxon>Thermodesulfobacteriota</taxon>
        <taxon>Desulfuromonadia</taxon>
        <taxon>Geobacterales</taxon>
        <taxon>Geobacteraceae</taxon>
        <taxon>Geomobilimonas</taxon>
    </lineage>
</organism>
<comment type="caution">
    <text evidence="2">The sequence shown here is derived from an EMBL/GenBank/DDBJ whole genome shotgun (WGS) entry which is preliminary data.</text>
</comment>
<dbReference type="EMBL" id="JAHCVK010000001">
    <property type="protein sequence ID" value="MBT0652257.1"/>
    <property type="molecule type" value="Genomic_DNA"/>
</dbReference>
<proteinExistence type="predicted"/>
<sequence>MNSSPCHWRLIDTGSLSGPANMAVDEALLDSFDPAVSPPVLRLYGWEPPAFSLGKFQVAEEVLRLDRCREAGIPVVRRVTGGGVIYHAAELTYSIVCTQRHIPDATSVKGAFRSLCGFLLLAYRQLGLDASFAVDRHSGHGRLGGRTPFCFAGKEEYDIVVGGRKVGGNAQRRVRETIFQHGSIPLENRVAMALPFLRERPAGVEEGTASLAELGVTLPVERLKGVLVTAFRENLGVELREEGLTAAEAALAEKLQREKYETDGWNREGRET</sequence>
<keyword evidence="3" id="KW-1185">Reference proteome</keyword>
<feature type="domain" description="BPL/LPL catalytic" evidence="1">
    <location>
        <begin position="35"/>
        <end position="239"/>
    </location>
</feature>
<dbReference type="InterPro" id="IPR050664">
    <property type="entry name" value="Octanoyltrans_LipM/LipL"/>
</dbReference>
<keyword evidence="2" id="KW-0436">Ligase</keyword>
<dbReference type="PANTHER" id="PTHR43679:SF2">
    <property type="entry name" value="OCTANOYL-[GCVH]:PROTEIN N-OCTANOYLTRANSFERASE"/>
    <property type="match status" value="1"/>
</dbReference>
<accession>A0ABS5SE05</accession>
<name>A0ABS5SE05_9BACT</name>
<dbReference type="Pfam" id="PF21948">
    <property type="entry name" value="LplA-B_cat"/>
    <property type="match status" value="1"/>
</dbReference>
<dbReference type="RefSeq" id="WP_214174211.1">
    <property type="nucleotide sequence ID" value="NZ_JAHCVK010000001.1"/>
</dbReference>